<dbReference type="Proteomes" id="UP000233350">
    <property type="component" value="Unassembled WGS sequence"/>
</dbReference>
<keyword evidence="3" id="KW-1185">Reference proteome</keyword>
<dbReference type="OrthoDB" id="5322807at2"/>
<name>A0A2N3PJR8_9HELI</name>
<accession>A0A2N3PJR8</accession>
<dbReference type="STRING" id="556267.HWAG_01070"/>
<reference evidence="2 3" key="1">
    <citation type="submission" date="2016-07" db="EMBL/GenBank/DDBJ databases">
        <title>Detection of Helicobacter winghamensis from caecal content of red fox (Vulpes vulpes).</title>
        <authorList>
            <person name="Zanoni R.G."/>
            <person name="Florio D."/>
            <person name="Caffara M."/>
            <person name="Renzi M."/>
            <person name="Parisi A."/>
            <person name="Pasquali F."/>
            <person name="Manfreda G."/>
        </authorList>
    </citation>
    <scope>NUCLEOTIDE SEQUENCE [LARGE SCALE GENOMIC DNA]</scope>
    <source>
        <strain evidence="2 3">295_13</strain>
    </source>
</reference>
<dbReference type="GeneID" id="97290325"/>
<evidence type="ECO:0000313" key="3">
    <source>
        <dbReference type="Proteomes" id="UP000233350"/>
    </source>
</evidence>
<keyword evidence="1" id="KW-0812">Transmembrane</keyword>
<comment type="caution">
    <text evidence="2">The sequence shown here is derived from an EMBL/GenBank/DDBJ whole genome shotgun (WGS) entry which is preliminary data.</text>
</comment>
<keyword evidence="1" id="KW-0472">Membrane</keyword>
<evidence type="ECO:0000256" key="1">
    <source>
        <dbReference type="SAM" id="Phobius"/>
    </source>
</evidence>
<dbReference type="EMBL" id="MBPK01000022">
    <property type="protein sequence ID" value="PKT81436.1"/>
    <property type="molecule type" value="Genomic_DNA"/>
</dbReference>
<protein>
    <submittedName>
        <fullName evidence="2">Uncharacterized protein</fullName>
    </submittedName>
</protein>
<dbReference type="AlphaFoldDB" id="A0A2N3PJR8"/>
<keyword evidence="1" id="KW-1133">Transmembrane helix</keyword>
<proteinExistence type="predicted"/>
<evidence type="ECO:0000313" key="2">
    <source>
        <dbReference type="EMBL" id="PKT81436.1"/>
    </source>
</evidence>
<gene>
    <name evidence="2" type="ORF">BCM31_07160</name>
</gene>
<sequence length="172" mass="20384">MKAFFAQIDWIRNTFFFVFYFFLVAIIFLSVIQPALDSFRQTNAQYRKEIYVQKQIQAQRDTELKNLQDYQEQNAQTLGYFKHKITQNEIEEKLKIVFENSGVVADGSPIQEGKYFKQRYIISGKLENISKLKDALILTQTLPGVARFNFPIHIEREKDNIIFSFRLDAYFN</sequence>
<organism evidence="2 3">
    <name type="scientific">Helicobacter winghamensis</name>
    <dbReference type="NCBI Taxonomy" id="157268"/>
    <lineage>
        <taxon>Bacteria</taxon>
        <taxon>Pseudomonadati</taxon>
        <taxon>Campylobacterota</taxon>
        <taxon>Epsilonproteobacteria</taxon>
        <taxon>Campylobacterales</taxon>
        <taxon>Helicobacteraceae</taxon>
        <taxon>Helicobacter</taxon>
    </lineage>
</organism>
<feature type="transmembrane region" description="Helical" evidence="1">
    <location>
        <begin position="15"/>
        <end position="36"/>
    </location>
</feature>
<dbReference type="RefSeq" id="WP_006802766.1">
    <property type="nucleotide sequence ID" value="NZ_CABKOI010000020.1"/>
</dbReference>